<name>U5DNL9_9CHRO</name>
<proteinExistence type="predicted"/>
<accession>U5DNL9</accession>
<evidence type="ECO:0000256" key="2">
    <source>
        <dbReference type="ARBA" id="ARBA00022803"/>
    </source>
</evidence>
<dbReference type="InterPro" id="IPR011990">
    <property type="entry name" value="TPR-like_helical_dom_sf"/>
</dbReference>
<feature type="transmembrane region" description="Helical" evidence="4">
    <location>
        <begin position="405"/>
        <end position="425"/>
    </location>
</feature>
<keyword evidence="4" id="KW-1133">Transmembrane helix</keyword>
<feature type="repeat" description="TPR" evidence="3">
    <location>
        <begin position="82"/>
        <end position="115"/>
    </location>
</feature>
<feature type="transmembrane region" description="Helical" evidence="4">
    <location>
        <begin position="348"/>
        <end position="368"/>
    </location>
</feature>
<keyword evidence="2 3" id="KW-0802">TPR repeat</keyword>
<dbReference type="SMART" id="SM00028">
    <property type="entry name" value="TPR"/>
    <property type="match status" value="4"/>
</dbReference>
<sequence length="431" mass="47513">MPKHRDYYEVLEISRDASAQEVKQAFRALARRHHPDLQPDNPTAAETFRVLREAYDVLSDDVQRYQYNRQLERAQATPGVSPQVFYVRGIEKVLMRDYAGAVEEFGRAIALNPRFVEAFLRRCDAYSQLGQDSKVLEDCQQVLQLQPECAQAYFFRGRARQRLGYIESAVQAYSKALMVQADYAQAFYYRGIAHYELKNRASAVNDWREYAELCRLRGDEAGYKLAIETLARASWLPLRLGSFSIRSLAISVRESYWDIVGVLRHLGRDPIGGLLPAYTGLNDRRAGRVGIGLGAIADLCFASGIGLGQSWELSLLQLLLLGAIPFAGIAGTSAIARSLARQAGSWTGDVFLAGAVLLPVGLLGLANGLALPNALMLILTAFVGSYGVLMLYSGCTQITNLSERAAALTVPLMGIVSGFCSYFVFATMHAT</sequence>
<evidence type="ECO:0000256" key="1">
    <source>
        <dbReference type="ARBA" id="ARBA00022737"/>
    </source>
</evidence>
<dbReference type="InterPro" id="IPR001623">
    <property type="entry name" value="DnaJ_domain"/>
</dbReference>
<dbReference type="OrthoDB" id="9779889at2"/>
<dbReference type="InterPro" id="IPR019734">
    <property type="entry name" value="TPR_rpt"/>
</dbReference>
<keyword evidence="7" id="KW-1185">Reference proteome</keyword>
<keyword evidence="1" id="KW-0677">Repeat</keyword>
<organism evidence="6 7">
    <name type="scientific">Rubidibacter lacunae KORDI 51-2</name>
    <dbReference type="NCBI Taxonomy" id="582515"/>
    <lineage>
        <taxon>Bacteria</taxon>
        <taxon>Bacillati</taxon>
        <taxon>Cyanobacteriota</taxon>
        <taxon>Cyanophyceae</taxon>
        <taxon>Oscillatoriophycideae</taxon>
        <taxon>Chroococcales</taxon>
        <taxon>Aphanothecaceae</taxon>
        <taxon>Rubidibacter</taxon>
    </lineage>
</organism>
<dbReference type="PROSITE" id="PS00636">
    <property type="entry name" value="DNAJ_1"/>
    <property type="match status" value="1"/>
</dbReference>
<dbReference type="Gene3D" id="1.10.287.110">
    <property type="entry name" value="DnaJ domain"/>
    <property type="match status" value="1"/>
</dbReference>
<protein>
    <submittedName>
        <fullName evidence="6">DnaJ-class molecular chaperone with C-terminal Zn finger domain protein</fullName>
    </submittedName>
</protein>
<dbReference type="EMBL" id="ASSJ01000050">
    <property type="protein sequence ID" value="ERN41300.1"/>
    <property type="molecule type" value="Genomic_DNA"/>
</dbReference>
<dbReference type="RefSeq" id="WP_022607122.1">
    <property type="nucleotide sequence ID" value="NZ_ASSJ01000050.1"/>
</dbReference>
<feature type="transmembrane region" description="Helical" evidence="4">
    <location>
        <begin position="289"/>
        <end position="309"/>
    </location>
</feature>
<dbReference type="SUPFAM" id="SSF48452">
    <property type="entry name" value="TPR-like"/>
    <property type="match status" value="1"/>
</dbReference>
<dbReference type="Gene3D" id="1.25.40.10">
    <property type="entry name" value="Tetratricopeptide repeat domain"/>
    <property type="match status" value="2"/>
</dbReference>
<dbReference type="SUPFAM" id="SSF46565">
    <property type="entry name" value="Chaperone J-domain"/>
    <property type="match status" value="1"/>
</dbReference>
<feature type="transmembrane region" description="Helical" evidence="4">
    <location>
        <begin position="374"/>
        <end position="393"/>
    </location>
</feature>
<dbReference type="Pfam" id="PF00226">
    <property type="entry name" value="DnaJ"/>
    <property type="match status" value="1"/>
</dbReference>
<dbReference type="PROSITE" id="PS50005">
    <property type="entry name" value="TPR"/>
    <property type="match status" value="2"/>
</dbReference>
<dbReference type="Proteomes" id="UP000016960">
    <property type="component" value="Unassembled WGS sequence"/>
</dbReference>
<feature type="transmembrane region" description="Helical" evidence="4">
    <location>
        <begin position="315"/>
        <end position="336"/>
    </location>
</feature>
<dbReference type="InParanoid" id="U5DNL9"/>
<dbReference type="InterPro" id="IPR018253">
    <property type="entry name" value="DnaJ_domain_CS"/>
</dbReference>
<feature type="repeat" description="TPR" evidence="3">
    <location>
        <begin position="150"/>
        <end position="183"/>
    </location>
</feature>
<dbReference type="PANTHER" id="PTHR45188:SF2">
    <property type="entry name" value="DNAJ HOMOLOG SUBFAMILY C MEMBER 7"/>
    <property type="match status" value="1"/>
</dbReference>
<evidence type="ECO:0000256" key="3">
    <source>
        <dbReference type="PROSITE-ProRule" id="PRU00339"/>
    </source>
</evidence>
<reference evidence="6 7" key="1">
    <citation type="submission" date="2013-05" db="EMBL/GenBank/DDBJ databases">
        <title>Draft genome sequence of Rubidibacter lacunae KORDI 51-2.</title>
        <authorList>
            <person name="Choi D.H."/>
            <person name="Noh J.H."/>
            <person name="Kwon K.-K."/>
            <person name="Lee J.-H."/>
            <person name="Ryu J.-Y."/>
        </authorList>
    </citation>
    <scope>NUCLEOTIDE SEQUENCE [LARGE SCALE GENOMIC DNA]</scope>
    <source>
        <strain evidence="6 7">KORDI 51-2</strain>
    </source>
</reference>
<dbReference type="CDD" id="cd06257">
    <property type="entry name" value="DnaJ"/>
    <property type="match status" value="1"/>
</dbReference>
<dbReference type="eggNOG" id="COG0484">
    <property type="taxonomic scope" value="Bacteria"/>
</dbReference>
<dbReference type="PROSITE" id="PS50076">
    <property type="entry name" value="DNAJ_2"/>
    <property type="match status" value="1"/>
</dbReference>
<evidence type="ECO:0000259" key="5">
    <source>
        <dbReference type="PROSITE" id="PS50076"/>
    </source>
</evidence>
<evidence type="ECO:0000313" key="6">
    <source>
        <dbReference type="EMBL" id="ERN41300.1"/>
    </source>
</evidence>
<dbReference type="PRINTS" id="PR00625">
    <property type="entry name" value="JDOMAIN"/>
</dbReference>
<dbReference type="eggNOG" id="COG0457">
    <property type="taxonomic scope" value="Bacteria"/>
</dbReference>
<evidence type="ECO:0000256" key="4">
    <source>
        <dbReference type="SAM" id="Phobius"/>
    </source>
</evidence>
<gene>
    <name evidence="6" type="ORF">KR51_00021010</name>
</gene>
<dbReference type="STRING" id="582515.KR51_00021010"/>
<dbReference type="Pfam" id="PF13181">
    <property type="entry name" value="TPR_8"/>
    <property type="match status" value="1"/>
</dbReference>
<dbReference type="PANTHER" id="PTHR45188">
    <property type="entry name" value="DNAJ PROTEIN P58IPK HOMOLOG"/>
    <property type="match status" value="1"/>
</dbReference>
<evidence type="ECO:0000313" key="7">
    <source>
        <dbReference type="Proteomes" id="UP000016960"/>
    </source>
</evidence>
<feature type="domain" description="J" evidence="5">
    <location>
        <begin position="6"/>
        <end position="71"/>
    </location>
</feature>
<comment type="caution">
    <text evidence="6">The sequence shown here is derived from an EMBL/GenBank/DDBJ whole genome shotgun (WGS) entry which is preliminary data.</text>
</comment>
<dbReference type="SMART" id="SM00271">
    <property type="entry name" value="DnaJ"/>
    <property type="match status" value="1"/>
</dbReference>
<dbReference type="AlphaFoldDB" id="U5DNL9"/>
<dbReference type="InterPro" id="IPR036869">
    <property type="entry name" value="J_dom_sf"/>
</dbReference>
<keyword evidence="4" id="KW-0472">Membrane</keyword>
<keyword evidence="4" id="KW-0812">Transmembrane</keyword>